<sequence length="235" mass="25044">MPEGPALPRYVQIAELLIRDIAAGRLADGARLPPEREMAAGLGVAVGTLRKALERLAEDGLLERKQGSGNYVRARPGPLGVYGFFRLERIGGGGLPTAEVLDVARLAKPGSLPDGGPSAHGWRIRRLRRLDGQAAALEEIWLDGARADCLTAADLSESLYLHYRQALGLVIARVEDRVGTGTVPSWAPAMFGPAPGALVGMAERVGWAGDGARAEVSRTWFDTNVCRYVARLGKG</sequence>
<gene>
    <name evidence="5" type="ORF">EAT49_12600</name>
</gene>
<dbReference type="InterPro" id="IPR050679">
    <property type="entry name" value="Bact_HTH_transcr_reg"/>
</dbReference>
<evidence type="ECO:0000256" key="3">
    <source>
        <dbReference type="ARBA" id="ARBA00023163"/>
    </source>
</evidence>
<keyword evidence="1" id="KW-0805">Transcription regulation</keyword>
<dbReference type="PANTHER" id="PTHR44846">
    <property type="entry name" value="MANNOSYL-D-GLYCERATE TRANSPORT/METABOLISM SYSTEM REPRESSOR MNGR-RELATED"/>
    <property type="match status" value="1"/>
</dbReference>
<dbReference type="Gene3D" id="3.40.1410.10">
    <property type="entry name" value="Chorismate lyase-like"/>
    <property type="match status" value="1"/>
</dbReference>
<evidence type="ECO:0000313" key="5">
    <source>
        <dbReference type="EMBL" id="ROU00355.1"/>
    </source>
</evidence>
<dbReference type="Pfam" id="PF07702">
    <property type="entry name" value="UTRA"/>
    <property type="match status" value="1"/>
</dbReference>
<dbReference type="SMART" id="SM00866">
    <property type="entry name" value="UTRA"/>
    <property type="match status" value="1"/>
</dbReference>
<dbReference type="PANTHER" id="PTHR44846:SF1">
    <property type="entry name" value="MANNOSYL-D-GLYCERATE TRANSPORT_METABOLISM SYSTEM REPRESSOR MNGR-RELATED"/>
    <property type="match status" value="1"/>
</dbReference>
<organism evidence="5 6">
    <name type="scientific">Histidinibacterium lentulum</name>
    <dbReference type="NCBI Taxonomy" id="2480588"/>
    <lineage>
        <taxon>Bacteria</taxon>
        <taxon>Pseudomonadati</taxon>
        <taxon>Pseudomonadota</taxon>
        <taxon>Alphaproteobacteria</taxon>
        <taxon>Rhodobacterales</taxon>
        <taxon>Paracoccaceae</taxon>
        <taxon>Histidinibacterium</taxon>
    </lineage>
</organism>
<dbReference type="PROSITE" id="PS50949">
    <property type="entry name" value="HTH_GNTR"/>
    <property type="match status" value="1"/>
</dbReference>
<feature type="domain" description="HTH gntR-type" evidence="4">
    <location>
        <begin position="7"/>
        <end position="75"/>
    </location>
</feature>
<dbReference type="Gene3D" id="1.10.10.10">
    <property type="entry name" value="Winged helix-like DNA-binding domain superfamily/Winged helix DNA-binding domain"/>
    <property type="match status" value="1"/>
</dbReference>
<dbReference type="CDD" id="cd07377">
    <property type="entry name" value="WHTH_GntR"/>
    <property type="match status" value="1"/>
</dbReference>
<dbReference type="EMBL" id="RDRB01000006">
    <property type="protein sequence ID" value="ROU00355.1"/>
    <property type="molecule type" value="Genomic_DNA"/>
</dbReference>
<proteinExistence type="predicted"/>
<protein>
    <submittedName>
        <fullName evidence="5">GntR family transcriptional regulator</fullName>
    </submittedName>
</protein>
<dbReference type="GO" id="GO:0003700">
    <property type="term" value="F:DNA-binding transcription factor activity"/>
    <property type="evidence" value="ECO:0007669"/>
    <property type="project" value="InterPro"/>
</dbReference>
<dbReference type="GO" id="GO:0045892">
    <property type="term" value="P:negative regulation of DNA-templated transcription"/>
    <property type="evidence" value="ECO:0007669"/>
    <property type="project" value="TreeGrafter"/>
</dbReference>
<dbReference type="Pfam" id="PF00392">
    <property type="entry name" value="GntR"/>
    <property type="match status" value="1"/>
</dbReference>
<dbReference type="AlphaFoldDB" id="A0A3N2QYR4"/>
<dbReference type="SMART" id="SM00345">
    <property type="entry name" value="HTH_GNTR"/>
    <property type="match status" value="1"/>
</dbReference>
<evidence type="ECO:0000259" key="4">
    <source>
        <dbReference type="PROSITE" id="PS50949"/>
    </source>
</evidence>
<dbReference type="Proteomes" id="UP000268016">
    <property type="component" value="Unassembled WGS sequence"/>
</dbReference>
<keyword evidence="3" id="KW-0804">Transcription</keyword>
<name>A0A3N2QYR4_9RHOB</name>
<dbReference type="PRINTS" id="PR00035">
    <property type="entry name" value="HTHGNTR"/>
</dbReference>
<dbReference type="InterPro" id="IPR011663">
    <property type="entry name" value="UTRA"/>
</dbReference>
<keyword evidence="2" id="KW-0238">DNA-binding</keyword>
<dbReference type="SUPFAM" id="SSF64288">
    <property type="entry name" value="Chorismate lyase-like"/>
    <property type="match status" value="1"/>
</dbReference>
<evidence type="ECO:0000313" key="6">
    <source>
        <dbReference type="Proteomes" id="UP000268016"/>
    </source>
</evidence>
<evidence type="ECO:0000256" key="2">
    <source>
        <dbReference type="ARBA" id="ARBA00023125"/>
    </source>
</evidence>
<comment type="caution">
    <text evidence="5">The sequence shown here is derived from an EMBL/GenBank/DDBJ whole genome shotgun (WGS) entry which is preliminary data.</text>
</comment>
<evidence type="ECO:0000256" key="1">
    <source>
        <dbReference type="ARBA" id="ARBA00023015"/>
    </source>
</evidence>
<dbReference type="GO" id="GO:0003677">
    <property type="term" value="F:DNA binding"/>
    <property type="evidence" value="ECO:0007669"/>
    <property type="project" value="UniProtKB-KW"/>
</dbReference>
<dbReference type="InterPro" id="IPR036388">
    <property type="entry name" value="WH-like_DNA-bd_sf"/>
</dbReference>
<dbReference type="SUPFAM" id="SSF46785">
    <property type="entry name" value="Winged helix' DNA-binding domain"/>
    <property type="match status" value="1"/>
</dbReference>
<dbReference type="OrthoDB" id="9794015at2"/>
<keyword evidence="6" id="KW-1185">Reference proteome</keyword>
<dbReference type="InterPro" id="IPR036390">
    <property type="entry name" value="WH_DNA-bd_sf"/>
</dbReference>
<dbReference type="InterPro" id="IPR000524">
    <property type="entry name" value="Tscrpt_reg_HTH_GntR"/>
</dbReference>
<accession>A0A3N2QYR4</accession>
<reference evidence="5 6" key="1">
    <citation type="submission" date="2018-10" db="EMBL/GenBank/DDBJ databases">
        <title>Histidinibacterium lentulum gen. nov., sp. nov., a marine bacterium from the culture broth of Picochlorum sp. 122.</title>
        <authorList>
            <person name="Wang G."/>
        </authorList>
    </citation>
    <scope>NUCLEOTIDE SEQUENCE [LARGE SCALE GENOMIC DNA]</scope>
    <source>
        <strain evidence="5 6">B17</strain>
    </source>
</reference>
<dbReference type="InterPro" id="IPR028978">
    <property type="entry name" value="Chorismate_lyase_/UTRA_dom_sf"/>
</dbReference>